<accession>A0A224Y028</accession>
<name>A0A224Y028_9HEMI</name>
<dbReference type="AlphaFoldDB" id="A0A224Y028"/>
<keyword evidence="1" id="KW-1133">Transmembrane helix</keyword>
<sequence length="77" mass="8930">MIKLFLLNCLFKAFTSSVRRQFCSSKALHFSFMCENCLTMSSIKVRDFSTVVFISFVSFKFLFISFIKSSFVNAIIK</sequence>
<protein>
    <submittedName>
        <fullName evidence="2">Uncharacterized protein</fullName>
    </submittedName>
</protein>
<keyword evidence="1" id="KW-0812">Transmembrane</keyword>
<organism evidence="2">
    <name type="scientific">Panstrongylus lignarius</name>
    <dbReference type="NCBI Taxonomy" id="156445"/>
    <lineage>
        <taxon>Eukaryota</taxon>
        <taxon>Metazoa</taxon>
        <taxon>Ecdysozoa</taxon>
        <taxon>Arthropoda</taxon>
        <taxon>Hexapoda</taxon>
        <taxon>Insecta</taxon>
        <taxon>Pterygota</taxon>
        <taxon>Neoptera</taxon>
        <taxon>Paraneoptera</taxon>
        <taxon>Hemiptera</taxon>
        <taxon>Heteroptera</taxon>
        <taxon>Panheteroptera</taxon>
        <taxon>Cimicomorpha</taxon>
        <taxon>Reduviidae</taxon>
        <taxon>Triatominae</taxon>
        <taxon>Panstrongylus</taxon>
    </lineage>
</organism>
<evidence type="ECO:0000256" key="1">
    <source>
        <dbReference type="SAM" id="Phobius"/>
    </source>
</evidence>
<keyword evidence="1" id="KW-0472">Membrane</keyword>
<feature type="transmembrane region" description="Helical" evidence="1">
    <location>
        <begin position="48"/>
        <end position="67"/>
    </location>
</feature>
<proteinExistence type="predicted"/>
<reference evidence="2" key="1">
    <citation type="journal article" date="2018" name="PLoS Negl. Trop. Dis.">
        <title>An insight into the salivary gland and fat body transcriptome of Panstrongylus lignarius (Hemiptera: Heteroptera), the main vector of Chagas disease in Peru.</title>
        <authorList>
            <person name="Nevoa J.C."/>
            <person name="Mendes M.T."/>
            <person name="da Silva M.V."/>
            <person name="Soares S.C."/>
            <person name="Oliveira C.J.F."/>
            <person name="Ribeiro J.M.C."/>
        </authorList>
    </citation>
    <scope>NUCLEOTIDE SEQUENCE</scope>
</reference>
<dbReference type="EMBL" id="GFTR01000708">
    <property type="protein sequence ID" value="JAW15718.1"/>
    <property type="molecule type" value="Transcribed_RNA"/>
</dbReference>
<evidence type="ECO:0000313" key="2">
    <source>
        <dbReference type="EMBL" id="JAW15718.1"/>
    </source>
</evidence>